<evidence type="ECO:0000256" key="3">
    <source>
        <dbReference type="ARBA" id="ARBA00022723"/>
    </source>
</evidence>
<feature type="domain" description="THAP-type" evidence="14">
    <location>
        <begin position="68"/>
        <end position="150"/>
    </location>
</feature>
<evidence type="ECO:0000256" key="2">
    <source>
        <dbReference type="ARBA" id="ARBA00006177"/>
    </source>
</evidence>
<dbReference type="PANTHER" id="PTHR46600">
    <property type="entry name" value="THAP DOMAIN-CONTAINING"/>
    <property type="match status" value="1"/>
</dbReference>
<keyword evidence="3" id="KW-0479">Metal-binding</keyword>
<comment type="subcellular location">
    <subcellularLocation>
        <location evidence="1">Nucleus</location>
        <location evidence="1">Nucleoplasm</location>
    </subcellularLocation>
</comment>
<feature type="compositionally biased region" description="Basic and acidic residues" evidence="13">
    <location>
        <begin position="137"/>
        <end position="155"/>
    </location>
</feature>
<evidence type="ECO:0000256" key="4">
    <source>
        <dbReference type="ARBA" id="ARBA00022771"/>
    </source>
</evidence>
<dbReference type="InterPro" id="IPR026516">
    <property type="entry name" value="THAP1/10"/>
</dbReference>
<dbReference type="SUPFAM" id="SSF57716">
    <property type="entry name" value="Glucocorticoid receptor-like (DNA-binding domain)"/>
    <property type="match status" value="1"/>
</dbReference>
<keyword evidence="6" id="KW-0805">Transcription regulation</keyword>
<gene>
    <name evidence="15" type="ORF">ANN_17147</name>
</gene>
<organism evidence="15 16">
    <name type="scientific">Periplaneta americana</name>
    <name type="common">American cockroach</name>
    <name type="synonym">Blatta americana</name>
    <dbReference type="NCBI Taxonomy" id="6978"/>
    <lineage>
        <taxon>Eukaryota</taxon>
        <taxon>Metazoa</taxon>
        <taxon>Ecdysozoa</taxon>
        <taxon>Arthropoda</taxon>
        <taxon>Hexapoda</taxon>
        <taxon>Insecta</taxon>
        <taxon>Pterygota</taxon>
        <taxon>Neoptera</taxon>
        <taxon>Polyneoptera</taxon>
        <taxon>Dictyoptera</taxon>
        <taxon>Blattodea</taxon>
        <taxon>Blattoidea</taxon>
        <taxon>Blattidae</taxon>
        <taxon>Blattinae</taxon>
        <taxon>Periplaneta</taxon>
    </lineage>
</organism>
<comment type="caution">
    <text evidence="15">The sequence shown here is derived from an EMBL/GenBank/DDBJ whole genome shotgun (WGS) entry which is preliminary data.</text>
</comment>
<dbReference type="EMBL" id="JAJSOF020000021">
    <property type="protein sequence ID" value="KAJ4437015.1"/>
    <property type="molecule type" value="Genomic_DNA"/>
</dbReference>
<keyword evidence="9" id="KW-0804">Transcription</keyword>
<evidence type="ECO:0000256" key="11">
    <source>
        <dbReference type="ARBA" id="ARBA00023306"/>
    </source>
</evidence>
<keyword evidence="10" id="KW-0539">Nucleus</keyword>
<evidence type="ECO:0000256" key="8">
    <source>
        <dbReference type="ARBA" id="ARBA00023125"/>
    </source>
</evidence>
<keyword evidence="4 12" id="KW-0863">Zinc-finger</keyword>
<evidence type="ECO:0000256" key="5">
    <source>
        <dbReference type="ARBA" id="ARBA00022833"/>
    </source>
</evidence>
<keyword evidence="8 12" id="KW-0238">DNA-binding</keyword>
<keyword evidence="5" id="KW-0862">Zinc</keyword>
<keyword evidence="11" id="KW-0131">Cell cycle</keyword>
<keyword evidence="7" id="KW-0175">Coiled coil</keyword>
<evidence type="ECO:0000256" key="1">
    <source>
        <dbReference type="ARBA" id="ARBA00004642"/>
    </source>
</evidence>
<evidence type="ECO:0000259" key="14">
    <source>
        <dbReference type="PROSITE" id="PS50950"/>
    </source>
</evidence>
<comment type="similarity">
    <text evidence="2">Belongs to the THAP1 family.</text>
</comment>
<proteinExistence type="inferred from homology"/>
<dbReference type="Proteomes" id="UP001148838">
    <property type="component" value="Unassembled WGS sequence"/>
</dbReference>
<sequence>MELSKNKERKTEAEEIRFLRNVAGYTLLDKNRNKDIRRELNICKSTKKKIYTNTEMPEGIWRNALITMPDKCCVPNCTSNYPSKGGYVPVFRFPNEEKLRQAWIRKIPRKHWQPSKWAVVCIHHFHEQDPAYLSTPETEKLRDPEERRARQTEAHAEKEKGFLEKDIIKDFSTFTDNVSGKSRLLKDFEDTDTLLTAKFSDLKQLYHCGNNVSPLLKPAHKLNHKSLYPSNLERQKVSLVCNIFHESTYSALNAEFQSQSDIVSSPGTCQLVLEAEKKLRMKSLLGIKSAKYGILKWSSQTSEAAENIDLERNETVDVAPFFRVIQDPDTFTFEADTSSLLYISGYASFKVSSRLQCPLCIDYLVGKETSNQDIYFDNLNRGGLTLPSDFVIYVAKIAFCIVNALISRGTNEEQFVKCGNQKKLLMLLCKTVLCGDAGFVNDVCPCGMEYIELADKILSVITNILLNNYSKARNDNISASKPVYGKRKLQTF</sequence>
<keyword evidence="16" id="KW-1185">Reference proteome</keyword>
<evidence type="ECO:0000256" key="7">
    <source>
        <dbReference type="ARBA" id="ARBA00023054"/>
    </source>
</evidence>
<dbReference type="PROSITE" id="PS50950">
    <property type="entry name" value="ZF_THAP"/>
    <property type="match status" value="1"/>
</dbReference>
<feature type="region of interest" description="Disordered" evidence="13">
    <location>
        <begin position="134"/>
        <end position="155"/>
    </location>
</feature>
<evidence type="ECO:0000256" key="6">
    <source>
        <dbReference type="ARBA" id="ARBA00023015"/>
    </source>
</evidence>
<dbReference type="PANTHER" id="PTHR46600:SF1">
    <property type="entry name" value="THAP DOMAIN-CONTAINING PROTEIN 1"/>
    <property type="match status" value="1"/>
</dbReference>
<dbReference type="InterPro" id="IPR006612">
    <property type="entry name" value="THAP_Znf"/>
</dbReference>
<evidence type="ECO:0000313" key="15">
    <source>
        <dbReference type="EMBL" id="KAJ4437015.1"/>
    </source>
</evidence>
<accession>A0ABQ8STF8</accession>
<evidence type="ECO:0000256" key="10">
    <source>
        <dbReference type="ARBA" id="ARBA00023242"/>
    </source>
</evidence>
<evidence type="ECO:0000256" key="13">
    <source>
        <dbReference type="SAM" id="MobiDB-lite"/>
    </source>
</evidence>
<name>A0ABQ8STF8_PERAM</name>
<evidence type="ECO:0000256" key="9">
    <source>
        <dbReference type="ARBA" id="ARBA00023163"/>
    </source>
</evidence>
<protein>
    <recommendedName>
        <fullName evidence="14">THAP-type domain-containing protein</fullName>
    </recommendedName>
</protein>
<evidence type="ECO:0000256" key="12">
    <source>
        <dbReference type="PROSITE-ProRule" id="PRU00309"/>
    </source>
</evidence>
<dbReference type="Pfam" id="PF05485">
    <property type="entry name" value="THAP"/>
    <property type="match status" value="1"/>
</dbReference>
<evidence type="ECO:0000313" key="16">
    <source>
        <dbReference type="Proteomes" id="UP001148838"/>
    </source>
</evidence>
<dbReference type="SMART" id="SM00980">
    <property type="entry name" value="THAP"/>
    <property type="match status" value="1"/>
</dbReference>
<reference evidence="15 16" key="1">
    <citation type="journal article" date="2022" name="Allergy">
        <title>Genome assembly and annotation of Periplaneta americana reveal a comprehensive cockroach allergen profile.</title>
        <authorList>
            <person name="Wang L."/>
            <person name="Xiong Q."/>
            <person name="Saelim N."/>
            <person name="Wang L."/>
            <person name="Nong W."/>
            <person name="Wan A.T."/>
            <person name="Shi M."/>
            <person name="Liu X."/>
            <person name="Cao Q."/>
            <person name="Hui J.H.L."/>
            <person name="Sookrung N."/>
            <person name="Leung T.F."/>
            <person name="Tungtrongchitr A."/>
            <person name="Tsui S.K.W."/>
        </authorList>
    </citation>
    <scope>NUCLEOTIDE SEQUENCE [LARGE SCALE GENOMIC DNA]</scope>
    <source>
        <strain evidence="15">PWHHKU_190912</strain>
    </source>
</reference>